<name>A0A1I7L221_9BACL</name>
<feature type="transmembrane region" description="Helical" evidence="1">
    <location>
        <begin position="93"/>
        <end position="110"/>
    </location>
</feature>
<reference evidence="3" key="1">
    <citation type="submission" date="2016-10" db="EMBL/GenBank/DDBJ databases">
        <authorList>
            <person name="Varghese N."/>
        </authorList>
    </citation>
    <scope>NUCLEOTIDE SEQUENCE [LARGE SCALE GENOMIC DNA]</scope>
    <source>
        <strain evidence="3">DSM 17980</strain>
    </source>
</reference>
<dbReference type="EMBL" id="FPBV01000023">
    <property type="protein sequence ID" value="SFV03685.1"/>
    <property type="molecule type" value="Genomic_DNA"/>
</dbReference>
<keyword evidence="3" id="KW-1185">Reference proteome</keyword>
<feature type="transmembrane region" description="Helical" evidence="1">
    <location>
        <begin position="12"/>
        <end position="30"/>
    </location>
</feature>
<dbReference type="RefSeq" id="WP_074955536.1">
    <property type="nucleotide sequence ID" value="NZ_FPBV01000023.1"/>
</dbReference>
<keyword evidence="1" id="KW-0812">Transmembrane</keyword>
<feature type="transmembrane region" description="Helical" evidence="1">
    <location>
        <begin position="116"/>
        <end position="134"/>
    </location>
</feature>
<dbReference type="AlphaFoldDB" id="A0A1I7L221"/>
<accession>A0A1I7L221</accession>
<proteinExistence type="predicted"/>
<feature type="transmembrane region" description="Helical" evidence="1">
    <location>
        <begin position="264"/>
        <end position="283"/>
    </location>
</feature>
<sequence length="328" mass="37029">MAFRILDALIRLLLYVAIFGGAVYLFRGVWISAWERTRIAWTGVAQRRRLQTASLYNQRFSTGQVRPRISLTQHILDVLEATLDYKTPDPLRAFLYFSLAVAAVVYIGFYLVTANYLLPVVPATLSFFLPYAVLRVQKYRLSIKNSYDITPAISLLVTKYRAEHLNMAHALAATVDELPPSAIRRALSRLLVRLSRHVGERDALEALRSFNNQTGTVWATQLSSLIYDGFVEGIDVDTSLVELAEDITHVQAELKRQRLDRTDTLMVAVTPFVAFPVGLWYLYAGVTHNAFKYQFGTTQGLALFILTALIACFSLAVAIIFFRPKQDI</sequence>
<keyword evidence="1" id="KW-0472">Membrane</keyword>
<protein>
    <recommendedName>
        <fullName evidence="4">Tight adherence protein B</fullName>
    </recommendedName>
</protein>
<evidence type="ECO:0000313" key="3">
    <source>
        <dbReference type="Proteomes" id="UP000183508"/>
    </source>
</evidence>
<dbReference type="Proteomes" id="UP000183508">
    <property type="component" value="Unassembled WGS sequence"/>
</dbReference>
<dbReference type="STRING" id="392015.SAMN05421543_12318"/>
<organism evidence="2 3">
    <name type="scientific">Alicyclobacillus macrosporangiidus</name>
    <dbReference type="NCBI Taxonomy" id="392015"/>
    <lineage>
        <taxon>Bacteria</taxon>
        <taxon>Bacillati</taxon>
        <taxon>Bacillota</taxon>
        <taxon>Bacilli</taxon>
        <taxon>Bacillales</taxon>
        <taxon>Alicyclobacillaceae</taxon>
        <taxon>Alicyclobacillus</taxon>
    </lineage>
</organism>
<evidence type="ECO:0008006" key="4">
    <source>
        <dbReference type="Google" id="ProtNLM"/>
    </source>
</evidence>
<dbReference type="OrthoDB" id="2372376at2"/>
<keyword evidence="1" id="KW-1133">Transmembrane helix</keyword>
<evidence type="ECO:0000256" key="1">
    <source>
        <dbReference type="SAM" id="Phobius"/>
    </source>
</evidence>
<evidence type="ECO:0000313" key="2">
    <source>
        <dbReference type="EMBL" id="SFV03685.1"/>
    </source>
</evidence>
<gene>
    <name evidence="2" type="ORF">SAMN05421543_12318</name>
</gene>
<feature type="transmembrane region" description="Helical" evidence="1">
    <location>
        <begin position="303"/>
        <end position="322"/>
    </location>
</feature>